<dbReference type="PANTHER" id="PTHR46111">
    <property type="entry name" value="RIBOSOMAL RNA SMALL SUBUNIT METHYLTRANSFERASE I"/>
    <property type="match status" value="1"/>
</dbReference>
<dbReference type="InterPro" id="IPR008189">
    <property type="entry name" value="rRNA_ssu_MeTfrase_I"/>
</dbReference>
<dbReference type="Gene3D" id="3.40.1010.10">
    <property type="entry name" value="Cobalt-precorrin-4 Transmethylase, Domain 1"/>
    <property type="match status" value="1"/>
</dbReference>
<comment type="subcellular location">
    <subcellularLocation>
        <location evidence="6">Cytoplasm</location>
    </subcellularLocation>
</comment>
<gene>
    <name evidence="6" type="primary">rsmI</name>
    <name evidence="8" type="ORF">JOD17_004282</name>
</gene>
<comment type="function">
    <text evidence="6">Catalyzes the 2'-O-methylation of the ribose of cytidine 1402 (C1402) in 16S rRNA.</text>
</comment>
<dbReference type="Gene3D" id="3.30.950.10">
    <property type="entry name" value="Methyltransferase, Cobalt-precorrin-4 Transmethylase, Domain 2"/>
    <property type="match status" value="1"/>
</dbReference>
<keyword evidence="5 6" id="KW-0949">S-adenosyl-L-methionine</keyword>
<dbReference type="RefSeq" id="WP_204699849.1">
    <property type="nucleotide sequence ID" value="NZ_JAFBEC010000026.1"/>
</dbReference>
<sequence>MQTGTLYLVPTPIGNLEDMTYRAVRTLQEVDLICAEDTRQTVKLLNHFEITTKMISLHEHNERTRSEQLLADLYDGKSLALVSDAGTPLVSDPGEWVVQKCIEEGITVIPLPGANAAVTTWIASGFEGGRFYFHGFLPRKKKEIEEVQQSLEAITVPMIFYESPHRMKQTLERLQIVWGDRRIVIGREVTKRYESFYRGTITELIDLNHEWRGEICFIVEGGTGKGQEEAWWQTYTVQEHIQYYEEQGDDHKKALKQCAKDRGLSRNEIYKAFHELQQ</sequence>
<evidence type="ECO:0000313" key="8">
    <source>
        <dbReference type="EMBL" id="MBM7635134.1"/>
    </source>
</evidence>
<dbReference type="InterPro" id="IPR018063">
    <property type="entry name" value="SAM_MeTrfase_RsmI_CS"/>
</dbReference>
<dbReference type="PROSITE" id="PS01296">
    <property type="entry name" value="RSMI"/>
    <property type="match status" value="1"/>
</dbReference>
<evidence type="ECO:0000259" key="7">
    <source>
        <dbReference type="Pfam" id="PF00590"/>
    </source>
</evidence>
<evidence type="ECO:0000256" key="2">
    <source>
        <dbReference type="ARBA" id="ARBA00022552"/>
    </source>
</evidence>
<dbReference type="NCBIfam" id="TIGR00096">
    <property type="entry name" value="16S rRNA (cytidine(1402)-2'-O)-methyltransferase"/>
    <property type="match status" value="1"/>
</dbReference>
<comment type="similarity">
    <text evidence="6">Belongs to the methyltransferase superfamily. RsmI family.</text>
</comment>
<dbReference type="PIRSF" id="PIRSF005917">
    <property type="entry name" value="MTase_YraL"/>
    <property type="match status" value="1"/>
</dbReference>
<dbReference type="EMBL" id="JAFBEC010000026">
    <property type="protein sequence ID" value="MBM7635134.1"/>
    <property type="molecule type" value="Genomic_DNA"/>
</dbReference>
<dbReference type="Pfam" id="PF00590">
    <property type="entry name" value="TP_methylase"/>
    <property type="match status" value="1"/>
</dbReference>
<dbReference type="GO" id="GO:0032259">
    <property type="term" value="P:methylation"/>
    <property type="evidence" value="ECO:0007669"/>
    <property type="project" value="UniProtKB-KW"/>
</dbReference>
<comment type="caution">
    <text evidence="8">The sequence shown here is derived from an EMBL/GenBank/DDBJ whole genome shotgun (WGS) entry which is preliminary data.</text>
</comment>
<dbReference type="GO" id="GO:0008168">
    <property type="term" value="F:methyltransferase activity"/>
    <property type="evidence" value="ECO:0007669"/>
    <property type="project" value="UniProtKB-KW"/>
</dbReference>
<keyword evidence="3 6" id="KW-0489">Methyltransferase</keyword>
<evidence type="ECO:0000313" key="9">
    <source>
        <dbReference type="Proteomes" id="UP000741863"/>
    </source>
</evidence>
<proteinExistence type="inferred from homology"/>
<evidence type="ECO:0000256" key="6">
    <source>
        <dbReference type="HAMAP-Rule" id="MF_01877"/>
    </source>
</evidence>
<evidence type="ECO:0000256" key="3">
    <source>
        <dbReference type="ARBA" id="ARBA00022603"/>
    </source>
</evidence>
<dbReference type="InterPro" id="IPR014777">
    <property type="entry name" value="4pyrrole_Mease_sub1"/>
</dbReference>
<dbReference type="InterPro" id="IPR000878">
    <property type="entry name" value="4pyrrol_Mease"/>
</dbReference>
<dbReference type="InterPro" id="IPR014776">
    <property type="entry name" value="4pyrrole_Mease_sub2"/>
</dbReference>
<reference evidence="8 9" key="1">
    <citation type="submission" date="2021-01" db="EMBL/GenBank/DDBJ databases">
        <title>Genomic Encyclopedia of Type Strains, Phase IV (KMG-IV): sequencing the most valuable type-strain genomes for metagenomic binning, comparative biology and taxonomic classification.</title>
        <authorList>
            <person name="Goeker M."/>
        </authorList>
    </citation>
    <scope>NUCLEOTIDE SEQUENCE [LARGE SCALE GENOMIC DNA]</scope>
    <source>
        <strain evidence="8 9">DSM 25540</strain>
    </source>
</reference>
<organism evidence="8 9">
    <name type="scientific">Geomicrobium sediminis</name>
    <dbReference type="NCBI Taxonomy" id="1347788"/>
    <lineage>
        <taxon>Bacteria</taxon>
        <taxon>Bacillati</taxon>
        <taxon>Bacillota</taxon>
        <taxon>Bacilli</taxon>
        <taxon>Bacillales</taxon>
        <taxon>Geomicrobium</taxon>
    </lineage>
</organism>
<evidence type="ECO:0000256" key="1">
    <source>
        <dbReference type="ARBA" id="ARBA00022490"/>
    </source>
</evidence>
<evidence type="ECO:0000256" key="5">
    <source>
        <dbReference type="ARBA" id="ARBA00022691"/>
    </source>
</evidence>
<name>A0ABS2PI69_9BACL</name>
<accession>A0ABS2PI69</accession>
<keyword evidence="9" id="KW-1185">Reference proteome</keyword>
<dbReference type="InterPro" id="IPR035996">
    <property type="entry name" value="4pyrrol_Methylase_sf"/>
</dbReference>
<keyword evidence="4 6" id="KW-0808">Transferase</keyword>
<dbReference type="PANTHER" id="PTHR46111:SF1">
    <property type="entry name" value="RIBOSOMAL RNA SMALL SUBUNIT METHYLTRANSFERASE I"/>
    <property type="match status" value="1"/>
</dbReference>
<protein>
    <recommendedName>
        <fullName evidence="6">Ribosomal RNA small subunit methyltransferase I</fullName>
        <ecNumber evidence="6">2.1.1.198</ecNumber>
    </recommendedName>
    <alternativeName>
        <fullName evidence="6">16S rRNA 2'-O-ribose C1402 methyltransferase</fullName>
    </alternativeName>
    <alternativeName>
        <fullName evidence="6">rRNA (cytidine-2'-O-)-methyltransferase RsmI</fullName>
    </alternativeName>
</protein>
<comment type="catalytic activity">
    <reaction evidence="6">
        <text>cytidine(1402) in 16S rRNA + S-adenosyl-L-methionine = 2'-O-methylcytidine(1402) in 16S rRNA + S-adenosyl-L-homocysteine + H(+)</text>
        <dbReference type="Rhea" id="RHEA:42924"/>
        <dbReference type="Rhea" id="RHEA-COMP:10285"/>
        <dbReference type="Rhea" id="RHEA-COMP:10286"/>
        <dbReference type="ChEBI" id="CHEBI:15378"/>
        <dbReference type="ChEBI" id="CHEBI:57856"/>
        <dbReference type="ChEBI" id="CHEBI:59789"/>
        <dbReference type="ChEBI" id="CHEBI:74495"/>
        <dbReference type="ChEBI" id="CHEBI:82748"/>
        <dbReference type="EC" id="2.1.1.198"/>
    </reaction>
</comment>
<feature type="domain" description="Tetrapyrrole methylase" evidence="7">
    <location>
        <begin position="5"/>
        <end position="204"/>
    </location>
</feature>
<dbReference type="SUPFAM" id="SSF53790">
    <property type="entry name" value="Tetrapyrrole methylase"/>
    <property type="match status" value="1"/>
</dbReference>
<dbReference type="EC" id="2.1.1.198" evidence="6"/>
<dbReference type="Proteomes" id="UP000741863">
    <property type="component" value="Unassembled WGS sequence"/>
</dbReference>
<keyword evidence="2 6" id="KW-0698">rRNA processing</keyword>
<dbReference type="HAMAP" id="MF_01877">
    <property type="entry name" value="16SrRNA_methyltr_I"/>
    <property type="match status" value="1"/>
</dbReference>
<keyword evidence="1 6" id="KW-0963">Cytoplasm</keyword>
<evidence type="ECO:0000256" key="4">
    <source>
        <dbReference type="ARBA" id="ARBA00022679"/>
    </source>
</evidence>
<dbReference type="CDD" id="cd11648">
    <property type="entry name" value="RsmI"/>
    <property type="match status" value="1"/>
</dbReference>